<dbReference type="Proteomes" id="UP000321558">
    <property type="component" value="Unassembled WGS sequence"/>
</dbReference>
<accession>A0A511ZCV0</accession>
<dbReference type="Gene3D" id="3.30.1330.40">
    <property type="entry name" value="RutC-like"/>
    <property type="match status" value="1"/>
</dbReference>
<dbReference type="Pfam" id="PF01042">
    <property type="entry name" value="Ribonuc_L-PSP"/>
    <property type="match status" value="1"/>
</dbReference>
<dbReference type="AlphaFoldDB" id="A0A511ZCV0"/>
<evidence type="ECO:0000313" key="2">
    <source>
        <dbReference type="Proteomes" id="UP000321558"/>
    </source>
</evidence>
<reference evidence="1 2" key="1">
    <citation type="submission" date="2019-07" db="EMBL/GenBank/DDBJ databases">
        <title>Whole genome shotgun sequence of Oceanobacillus sojae NBRC 105379.</title>
        <authorList>
            <person name="Hosoyama A."/>
            <person name="Uohara A."/>
            <person name="Ohji S."/>
            <person name="Ichikawa N."/>
        </authorList>
    </citation>
    <scope>NUCLEOTIDE SEQUENCE [LARGE SCALE GENOMIC DNA]</scope>
    <source>
        <strain evidence="1 2">NBRC 105379</strain>
    </source>
</reference>
<gene>
    <name evidence="1" type="ORF">OSO01_00140</name>
</gene>
<keyword evidence="2" id="KW-1185">Reference proteome</keyword>
<organism evidence="1 2">
    <name type="scientific">Oceanobacillus sojae</name>
    <dbReference type="NCBI Taxonomy" id="582851"/>
    <lineage>
        <taxon>Bacteria</taxon>
        <taxon>Bacillati</taxon>
        <taxon>Bacillota</taxon>
        <taxon>Bacilli</taxon>
        <taxon>Bacillales</taxon>
        <taxon>Bacillaceae</taxon>
        <taxon>Oceanobacillus</taxon>
    </lineage>
</organism>
<dbReference type="CDD" id="cd00448">
    <property type="entry name" value="YjgF_YER057c_UK114_family"/>
    <property type="match status" value="1"/>
</dbReference>
<dbReference type="OrthoDB" id="9795206at2"/>
<evidence type="ECO:0000313" key="1">
    <source>
        <dbReference type="EMBL" id="GEN85275.1"/>
    </source>
</evidence>
<name>A0A511ZCV0_9BACI</name>
<dbReference type="PANTHER" id="PTHR43857:SF1">
    <property type="entry name" value="YJGH FAMILY PROTEIN"/>
    <property type="match status" value="1"/>
</dbReference>
<dbReference type="PANTHER" id="PTHR43857">
    <property type="entry name" value="BLR7761 PROTEIN"/>
    <property type="match status" value="1"/>
</dbReference>
<dbReference type="InterPro" id="IPR035959">
    <property type="entry name" value="RutC-like_sf"/>
</dbReference>
<dbReference type="EMBL" id="BJYM01000001">
    <property type="protein sequence ID" value="GEN85275.1"/>
    <property type="molecule type" value="Genomic_DNA"/>
</dbReference>
<dbReference type="RefSeq" id="WP_147207708.1">
    <property type="nucleotide sequence ID" value="NZ_BJYM01000001.1"/>
</dbReference>
<proteinExistence type="predicted"/>
<dbReference type="SUPFAM" id="SSF55298">
    <property type="entry name" value="YjgF-like"/>
    <property type="match status" value="1"/>
</dbReference>
<protein>
    <submittedName>
        <fullName evidence="1">Enamine deaminase RidA</fullName>
    </submittedName>
</protein>
<comment type="caution">
    <text evidence="1">The sequence shown here is derived from an EMBL/GenBank/DDBJ whole genome shotgun (WGS) entry which is preliminary data.</text>
</comment>
<sequence length="131" mass="14919">MNEKIVRKNPEKMPSPVGNYTQITRVPKNAELIVTSGQIGVDKQGNIPEDFNEQVKHTFNNIKSVLGTEKISSDNIIKVNIWATESIDWDFLYSEWDELFQSAYPAMTIGYISELGLPDIKIEMEIWAAEI</sequence>
<dbReference type="InterPro" id="IPR006175">
    <property type="entry name" value="YjgF/YER057c/UK114"/>
</dbReference>